<proteinExistence type="predicted"/>
<dbReference type="EMBL" id="WSZM01000366">
    <property type="protein sequence ID" value="KAF4034488.1"/>
    <property type="molecule type" value="Genomic_DNA"/>
</dbReference>
<dbReference type="Proteomes" id="UP000602510">
    <property type="component" value="Unassembled WGS sequence"/>
</dbReference>
<name>A0A833W986_PHYIN</name>
<keyword evidence="2" id="KW-1185">Reference proteome</keyword>
<dbReference type="AlphaFoldDB" id="A0A833W986"/>
<gene>
    <name evidence="1" type="ORF">GN244_ATG13588</name>
</gene>
<reference evidence="1" key="1">
    <citation type="submission" date="2020-04" db="EMBL/GenBank/DDBJ databases">
        <title>Hybrid Assembly of Korean Phytophthora infestans isolates.</title>
        <authorList>
            <person name="Prokchorchik M."/>
            <person name="Lee Y."/>
            <person name="Seo J."/>
            <person name="Cho J.-H."/>
            <person name="Park Y.-E."/>
            <person name="Jang D.-C."/>
            <person name="Im J.-S."/>
            <person name="Choi J.-G."/>
            <person name="Park H.-J."/>
            <person name="Lee G.-B."/>
            <person name="Lee Y.-G."/>
            <person name="Hong S.-Y."/>
            <person name="Cho K."/>
            <person name="Sohn K.H."/>
        </authorList>
    </citation>
    <scope>NUCLEOTIDE SEQUENCE</scope>
    <source>
        <strain evidence="1">KR_1_A1</strain>
    </source>
</reference>
<organism evidence="1 2">
    <name type="scientific">Phytophthora infestans</name>
    <name type="common">Potato late blight agent</name>
    <name type="synonym">Botrytis infestans</name>
    <dbReference type="NCBI Taxonomy" id="4787"/>
    <lineage>
        <taxon>Eukaryota</taxon>
        <taxon>Sar</taxon>
        <taxon>Stramenopiles</taxon>
        <taxon>Oomycota</taxon>
        <taxon>Peronosporomycetes</taxon>
        <taxon>Peronosporales</taxon>
        <taxon>Peronosporaceae</taxon>
        <taxon>Phytophthora</taxon>
    </lineage>
</organism>
<evidence type="ECO:0000313" key="2">
    <source>
        <dbReference type="Proteomes" id="UP000602510"/>
    </source>
</evidence>
<accession>A0A833W986</accession>
<protein>
    <submittedName>
        <fullName evidence="1">Uncharacterized protein</fullName>
    </submittedName>
</protein>
<comment type="caution">
    <text evidence="1">The sequence shown here is derived from an EMBL/GenBank/DDBJ whole genome shotgun (WGS) entry which is preliminary data.</text>
</comment>
<evidence type="ECO:0000313" key="1">
    <source>
        <dbReference type="EMBL" id="KAF4034488.1"/>
    </source>
</evidence>
<sequence length="170" mass="19739">MLIPISNNLKKVQKNRSDFYKFAKAHNLNVQWKMTTSNMEKAVNAFKKTKVNTIVKTLRKAKLNNDKASLKAINKTTGKVELQLNRFERIRKQIVAPADKKLLLHFKGENGSRNQYSSGADFDLDILPTTSVEVEWLNNPKRSRSEKKNFFRYLTKANYNLNDFQGLMKQ</sequence>